<organism evidence="1 2">
    <name type="scientific">Cupriavidus taiwanensis</name>
    <dbReference type="NCBI Taxonomy" id="164546"/>
    <lineage>
        <taxon>Bacteria</taxon>
        <taxon>Pseudomonadati</taxon>
        <taxon>Pseudomonadota</taxon>
        <taxon>Betaproteobacteria</taxon>
        <taxon>Burkholderiales</taxon>
        <taxon>Burkholderiaceae</taxon>
        <taxon>Cupriavidus</taxon>
    </lineage>
</organism>
<evidence type="ECO:0000313" key="2">
    <source>
        <dbReference type="Proteomes" id="UP000254259"/>
    </source>
</evidence>
<proteinExistence type="predicted"/>
<geneLocation type="plasmid" evidence="2">
    <name>cbm2636_mp</name>
</geneLocation>
<keyword evidence="1" id="KW-0614">Plasmid</keyword>
<dbReference type="AlphaFoldDB" id="A0A9Q7V360"/>
<evidence type="ECO:0000313" key="1">
    <source>
        <dbReference type="EMBL" id="SPD68720.1"/>
    </source>
</evidence>
<sequence>MARAAQGRCGRGRYCRAATGSVPVGSDRHAGGTSKATLTGMRSGSYAASVLYKRALFCCTEYAHRPLPCKNHYAMFACST</sequence>
<dbReference type="EMBL" id="LT984814">
    <property type="protein sequence ID" value="SPD68720.1"/>
    <property type="molecule type" value="Genomic_DNA"/>
</dbReference>
<dbReference type="Proteomes" id="UP000254259">
    <property type="component" value="Plasmid CBM2636_mp"/>
</dbReference>
<protein>
    <submittedName>
        <fullName evidence="1">Uncharacterized protein</fullName>
    </submittedName>
</protein>
<name>A0A9Q7V360_9BURK</name>
<gene>
    <name evidence="1" type="ORF">CBM2636_MP21570</name>
</gene>
<accession>A0A9Q7V360</accession>
<reference evidence="1 2" key="1">
    <citation type="submission" date="2018-01" db="EMBL/GenBank/DDBJ databases">
        <authorList>
            <person name="Clerissi C."/>
        </authorList>
    </citation>
    <scope>NUCLEOTIDE SEQUENCE [LARGE SCALE GENOMIC DNA]</scope>
    <source>
        <strain evidence="1">Cupriavidus taiwanensis SWF 66322</strain>
        <plasmid evidence="2">cbm2636_mp</plasmid>
    </source>
</reference>